<dbReference type="RefSeq" id="WP_207338048.1">
    <property type="nucleotide sequence ID" value="NZ_JAFMYU010000026.1"/>
</dbReference>
<organism evidence="5 6">
    <name type="scientific">Fibrella aquatilis</name>
    <dbReference type="NCBI Taxonomy" id="2817059"/>
    <lineage>
        <taxon>Bacteria</taxon>
        <taxon>Pseudomonadati</taxon>
        <taxon>Bacteroidota</taxon>
        <taxon>Cytophagia</taxon>
        <taxon>Cytophagales</taxon>
        <taxon>Spirosomataceae</taxon>
        <taxon>Fibrella</taxon>
    </lineage>
</organism>
<dbReference type="InterPro" id="IPR051685">
    <property type="entry name" value="Ycf3/AcsC/BcsC/TPR_MFPF"/>
</dbReference>
<evidence type="ECO:0000256" key="2">
    <source>
        <dbReference type="ARBA" id="ARBA00022803"/>
    </source>
</evidence>
<dbReference type="PANTHER" id="PTHR44943:SF4">
    <property type="entry name" value="TPR REPEAT-CONTAINING PROTEIN MJ0798"/>
    <property type="match status" value="1"/>
</dbReference>
<evidence type="ECO:0000256" key="4">
    <source>
        <dbReference type="SAM" id="SignalP"/>
    </source>
</evidence>
<dbReference type="PROSITE" id="PS50005">
    <property type="entry name" value="TPR"/>
    <property type="match status" value="1"/>
</dbReference>
<dbReference type="Gene3D" id="1.25.40.10">
    <property type="entry name" value="Tetratricopeptide repeat domain"/>
    <property type="match status" value="2"/>
</dbReference>
<feature type="chain" id="PRO_5037635198" evidence="4">
    <location>
        <begin position="19"/>
        <end position="273"/>
    </location>
</feature>
<comment type="caution">
    <text evidence="5">The sequence shown here is derived from an EMBL/GenBank/DDBJ whole genome shotgun (WGS) entry which is preliminary data.</text>
</comment>
<sequence length="273" mass="31304">MMLRLLCLLLLLANLAQAQNESALMEQLTRRLTETAKYSRPWGYVYYHNWLDSTIRAGGKDIGDHTFYKGLSLLEQRAYDQAVPLLEEACRQQPKHHGYVGWVYLDILRDYPRALTHYDAYDALTPDVDDREGDHAVSYLRAEIYRFMGRPAEALPGYDKAIALIEDKHGPSWVNYRYYLARGQARLALGMVDDALADFNKAIPNNPSSAASSYWKGRALQAQNRPVEARMAYNDALLWLRNSTVEQDRYYEEQDAVYEQQVDTALASLPKSP</sequence>
<dbReference type="AlphaFoldDB" id="A0A939GAP6"/>
<dbReference type="InterPro" id="IPR011990">
    <property type="entry name" value="TPR-like_helical_dom_sf"/>
</dbReference>
<dbReference type="InterPro" id="IPR019734">
    <property type="entry name" value="TPR_rpt"/>
</dbReference>
<evidence type="ECO:0000256" key="1">
    <source>
        <dbReference type="ARBA" id="ARBA00022737"/>
    </source>
</evidence>
<evidence type="ECO:0000256" key="3">
    <source>
        <dbReference type="PROSITE-ProRule" id="PRU00339"/>
    </source>
</evidence>
<dbReference type="Proteomes" id="UP000664795">
    <property type="component" value="Unassembled WGS sequence"/>
</dbReference>
<proteinExistence type="predicted"/>
<accession>A0A939GAP6</accession>
<dbReference type="SMART" id="SM00028">
    <property type="entry name" value="TPR"/>
    <property type="match status" value="3"/>
</dbReference>
<dbReference type="EMBL" id="JAFMYU010000026">
    <property type="protein sequence ID" value="MBO0934085.1"/>
    <property type="molecule type" value="Genomic_DNA"/>
</dbReference>
<dbReference type="SUPFAM" id="SSF48452">
    <property type="entry name" value="TPR-like"/>
    <property type="match status" value="1"/>
</dbReference>
<keyword evidence="1" id="KW-0677">Repeat</keyword>
<dbReference type="PANTHER" id="PTHR44943">
    <property type="entry name" value="CELLULOSE SYNTHASE OPERON PROTEIN C"/>
    <property type="match status" value="1"/>
</dbReference>
<keyword evidence="4" id="KW-0732">Signal</keyword>
<dbReference type="Pfam" id="PF13432">
    <property type="entry name" value="TPR_16"/>
    <property type="match status" value="1"/>
</dbReference>
<feature type="repeat" description="TPR" evidence="3">
    <location>
        <begin position="176"/>
        <end position="209"/>
    </location>
</feature>
<keyword evidence="2 3" id="KW-0802">TPR repeat</keyword>
<name>A0A939GAP6_9BACT</name>
<evidence type="ECO:0000313" key="5">
    <source>
        <dbReference type="EMBL" id="MBO0934085.1"/>
    </source>
</evidence>
<evidence type="ECO:0000313" key="6">
    <source>
        <dbReference type="Proteomes" id="UP000664795"/>
    </source>
</evidence>
<reference evidence="5 6" key="1">
    <citation type="submission" date="2021-03" db="EMBL/GenBank/DDBJ databases">
        <title>Fibrella sp. HMF5036 genome sequencing and assembly.</title>
        <authorList>
            <person name="Kang H."/>
            <person name="Kim H."/>
            <person name="Bae S."/>
            <person name="Joh K."/>
        </authorList>
    </citation>
    <scope>NUCLEOTIDE SEQUENCE [LARGE SCALE GENOMIC DNA]</scope>
    <source>
        <strain evidence="5 6">HMF5036</strain>
    </source>
</reference>
<feature type="signal peptide" evidence="4">
    <location>
        <begin position="1"/>
        <end position="18"/>
    </location>
</feature>
<dbReference type="Pfam" id="PF13424">
    <property type="entry name" value="TPR_12"/>
    <property type="match status" value="1"/>
</dbReference>
<keyword evidence="6" id="KW-1185">Reference proteome</keyword>
<protein>
    <submittedName>
        <fullName evidence="5">Tetratricopeptide repeat protein</fullName>
    </submittedName>
</protein>
<gene>
    <name evidence="5" type="ORF">J2I48_23960</name>
</gene>